<dbReference type="EMBL" id="VOFY01000015">
    <property type="protein sequence ID" value="KAA8584959.1"/>
    <property type="molecule type" value="Genomic_DNA"/>
</dbReference>
<feature type="region of interest" description="Disordered" evidence="7">
    <location>
        <begin position="83"/>
        <end position="110"/>
    </location>
</feature>
<dbReference type="GO" id="GO:0035023">
    <property type="term" value="P:regulation of Rho protein signal transduction"/>
    <property type="evidence" value="ECO:0007669"/>
    <property type="project" value="TreeGrafter"/>
</dbReference>
<keyword evidence="10" id="KW-1185">Reference proteome</keyword>
<organism evidence="9 10">
    <name type="scientific">Etheostoma spectabile</name>
    <name type="common">orangethroat darter</name>
    <dbReference type="NCBI Taxonomy" id="54343"/>
    <lineage>
        <taxon>Eukaryota</taxon>
        <taxon>Metazoa</taxon>
        <taxon>Chordata</taxon>
        <taxon>Craniata</taxon>
        <taxon>Vertebrata</taxon>
        <taxon>Euteleostomi</taxon>
        <taxon>Actinopterygii</taxon>
        <taxon>Neopterygii</taxon>
        <taxon>Teleostei</taxon>
        <taxon>Neoteleostei</taxon>
        <taxon>Acanthomorphata</taxon>
        <taxon>Eupercaria</taxon>
        <taxon>Perciformes</taxon>
        <taxon>Percoidei</taxon>
        <taxon>Percidae</taxon>
        <taxon>Etheostomatinae</taxon>
        <taxon>Etheostoma</taxon>
    </lineage>
</organism>
<dbReference type="InterPro" id="IPR039801">
    <property type="entry name" value="EPS8-like"/>
</dbReference>
<keyword evidence="4" id="KW-0963">Cytoplasm</keyword>
<dbReference type="GO" id="GO:0007266">
    <property type="term" value="P:Rho protein signal transduction"/>
    <property type="evidence" value="ECO:0007669"/>
    <property type="project" value="TreeGrafter"/>
</dbReference>
<dbReference type="FunFam" id="1.10.150.50:FF:000023">
    <property type="entry name" value="Epidermal growth factor receptor kinase substrate 8"/>
    <property type="match status" value="1"/>
</dbReference>
<evidence type="ECO:0000256" key="1">
    <source>
        <dbReference type="ARBA" id="ARBA00004496"/>
    </source>
</evidence>
<dbReference type="Pfam" id="PF00018">
    <property type="entry name" value="SH3_1"/>
    <property type="match status" value="1"/>
</dbReference>
<comment type="subcellular location">
    <subcellularLocation>
        <location evidence="1">Cytoplasm</location>
    </subcellularLocation>
</comment>
<evidence type="ECO:0000259" key="8">
    <source>
        <dbReference type="PROSITE" id="PS50002"/>
    </source>
</evidence>
<dbReference type="GO" id="GO:1900029">
    <property type="term" value="P:positive regulation of ruffle assembly"/>
    <property type="evidence" value="ECO:0007669"/>
    <property type="project" value="TreeGrafter"/>
</dbReference>
<dbReference type="GO" id="GO:0031982">
    <property type="term" value="C:vesicle"/>
    <property type="evidence" value="ECO:0007669"/>
    <property type="project" value="TreeGrafter"/>
</dbReference>
<comment type="similarity">
    <text evidence="2">Belongs to the EPS8 family.</text>
</comment>
<dbReference type="InterPro" id="IPR001452">
    <property type="entry name" value="SH3_domain"/>
</dbReference>
<evidence type="ECO:0000313" key="9">
    <source>
        <dbReference type="EMBL" id="KAA8584959.1"/>
    </source>
</evidence>
<dbReference type="PROSITE" id="PS50002">
    <property type="entry name" value="SH3"/>
    <property type="match status" value="1"/>
</dbReference>
<keyword evidence="5" id="KW-0597">Phosphoprotein</keyword>
<evidence type="ECO:0000256" key="5">
    <source>
        <dbReference type="ARBA" id="ARBA00022553"/>
    </source>
</evidence>
<feature type="compositionally biased region" description="Basic residues" evidence="7">
    <location>
        <begin position="89"/>
        <end position="99"/>
    </location>
</feature>
<keyword evidence="3 6" id="KW-0728">SH3 domain</keyword>
<feature type="region of interest" description="Disordered" evidence="7">
    <location>
        <begin position="254"/>
        <end position="274"/>
    </location>
</feature>
<sequence length="632" mass="70326">MSASPPPVAPRKHSGVRVMIMPGEQPLPSGLPIYTDFGKEKGASGESNYTPLLNAEREVEILNHCFDDVERFMSRLQQTAEAQSVLNQTRKKKSRKSKKNKDQNDLLTLKASPPSEEEFVDIFQKIKYSLCLLDRLKSSIAEPDAPELLHPIFVPLRLMVETTGGPGLGASVVSPAMTTGAVSLLQKHLTEEEKQLWTSLGPNWISFCGSGSSYSPVFLDGWQPQAYNSTGQLFEDPITSQHKQDAFRERRQAQTLHDQAQRTAEGPGAGTYEVEGNGLPPEGERLYCCSYDFVARNSSELSVLQGETLEVIESSKRWWKCRNRFDQIGFVPSNILEPLSALNNTGRDNPVVRRESKKTPIYPRTKYFSYAPPSQLGTSPTAISQMRPQSMVLPSTTTQKENSERVLKMNDELHRRLASKRDSVRPLVVPRTTDTSSLLNYHSSSAEVEAWLTAKGFSQLTVQTLGILNGAQLFSLNKEELRTVSPEEGARAYSQIMVQKALLEDVHNASELETVMEKQKLKVDLKSESDVISLAGVHTLAAIEELWHEGRVEGIKVHTGHIVNSKGDFLLKKVVTFVEKDLQQNVDEVEEHRASAASRLAWLLERVCHCCSLSGKFGHGSSSMLDKALHTN</sequence>
<proteinExistence type="inferred from homology"/>
<dbReference type="PANTHER" id="PTHR12287:SF19">
    <property type="entry name" value="EPIDERMAL GROWTH FACTOR RECEPTOR KINASE SUBSTRATE 8-LIKE PROTEIN 1"/>
    <property type="match status" value="1"/>
</dbReference>
<dbReference type="PANTHER" id="PTHR12287">
    <property type="entry name" value="EPIDERMAL GROWTH FACTOR RECEPTOR KINASE SUBSTRATE EPS8-RELATED PROTEIN"/>
    <property type="match status" value="1"/>
</dbReference>
<dbReference type="InterPro" id="IPR055093">
    <property type="entry name" value="EPS8_2nd"/>
</dbReference>
<gene>
    <name evidence="9" type="ORF">FQN60_003653</name>
</gene>
<dbReference type="GO" id="GO:0003779">
    <property type="term" value="F:actin binding"/>
    <property type="evidence" value="ECO:0007669"/>
    <property type="project" value="TreeGrafter"/>
</dbReference>
<accession>A0A5J5CV13</accession>
<dbReference type="FunFam" id="2.30.30.40:FF:000071">
    <property type="entry name" value="Epidermal growth factor receptor kinase substrate 8"/>
    <property type="match status" value="1"/>
</dbReference>
<reference evidence="9 10" key="1">
    <citation type="submission" date="2019-08" db="EMBL/GenBank/DDBJ databases">
        <title>A chromosome-level genome assembly, high-density linkage maps, and genome scans reveal the genomic architecture of hybrid incompatibilities underlying speciation via character displacement in darters (Percidae: Etheostominae).</title>
        <authorList>
            <person name="Moran R.L."/>
            <person name="Catchen J.M."/>
            <person name="Fuller R.C."/>
        </authorList>
    </citation>
    <scope>NUCLEOTIDE SEQUENCE [LARGE SCALE GENOMIC DNA]</scope>
    <source>
        <strain evidence="9">EspeVRDwgs_2016</strain>
        <tissue evidence="9">Muscle</tissue>
    </source>
</reference>
<dbReference type="Pfam" id="PF22975">
    <property type="entry name" value="EPS8_2nd"/>
    <property type="match status" value="1"/>
</dbReference>
<dbReference type="InterPro" id="IPR013761">
    <property type="entry name" value="SAM/pointed_sf"/>
</dbReference>
<dbReference type="InterPro" id="IPR036028">
    <property type="entry name" value="SH3-like_dom_sf"/>
</dbReference>
<comment type="caution">
    <text evidence="9">The sequence shown here is derived from an EMBL/GenBank/DDBJ whole genome shotgun (WGS) entry which is preliminary data.</text>
</comment>
<dbReference type="Pfam" id="PF18016">
    <property type="entry name" value="SAM_3"/>
    <property type="match status" value="1"/>
</dbReference>
<protein>
    <recommendedName>
        <fullName evidence="8">SH3 domain-containing protein</fullName>
    </recommendedName>
</protein>
<dbReference type="SUPFAM" id="SSF50044">
    <property type="entry name" value="SH3-domain"/>
    <property type="match status" value="1"/>
</dbReference>
<dbReference type="AlphaFoldDB" id="A0A5J5CV13"/>
<evidence type="ECO:0000256" key="3">
    <source>
        <dbReference type="ARBA" id="ARBA00022443"/>
    </source>
</evidence>
<evidence type="ECO:0000256" key="6">
    <source>
        <dbReference type="PROSITE-ProRule" id="PRU00192"/>
    </source>
</evidence>
<feature type="non-terminal residue" evidence="9">
    <location>
        <position position="632"/>
    </location>
</feature>
<dbReference type="InterPro" id="IPR041418">
    <property type="entry name" value="SAM_3"/>
</dbReference>
<dbReference type="SMART" id="SM00326">
    <property type="entry name" value="SH3"/>
    <property type="match status" value="1"/>
</dbReference>
<evidence type="ECO:0000256" key="2">
    <source>
        <dbReference type="ARBA" id="ARBA00006197"/>
    </source>
</evidence>
<dbReference type="Gene3D" id="1.10.150.50">
    <property type="entry name" value="Transcription Factor, Ets-1"/>
    <property type="match status" value="1"/>
</dbReference>
<evidence type="ECO:0000313" key="10">
    <source>
        <dbReference type="Proteomes" id="UP000327493"/>
    </source>
</evidence>
<dbReference type="GO" id="GO:0032587">
    <property type="term" value="C:ruffle membrane"/>
    <property type="evidence" value="ECO:0007669"/>
    <property type="project" value="TreeGrafter"/>
</dbReference>
<dbReference type="CDD" id="cd09540">
    <property type="entry name" value="SAM_EPS8-like"/>
    <property type="match status" value="1"/>
</dbReference>
<evidence type="ECO:0000256" key="4">
    <source>
        <dbReference type="ARBA" id="ARBA00022490"/>
    </source>
</evidence>
<dbReference type="InterPro" id="IPR035462">
    <property type="entry name" value="Eps8_SH3"/>
</dbReference>
<evidence type="ECO:0000256" key="7">
    <source>
        <dbReference type="SAM" id="MobiDB-lite"/>
    </source>
</evidence>
<dbReference type="GO" id="GO:0005737">
    <property type="term" value="C:cytoplasm"/>
    <property type="evidence" value="ECO:0007669"/>
    <property type="project" value="UniProtKB-SubCell"/>
</dbReference>
<feature type="domain" description="SH3" evidence="8">
    <location>
        <begin position="282"/>
        <end position="341"/>
    </location>
</feature>
<dbReference type="Proteomes" id="UP000327493">
    <property type="component" value="Chromosome 15"/>
</dbReference>
<name>A0A5J5CV13_9PERO</name>
<dbReference type="CDD" id="cd11764">
    <property type="entry name" value="SH3_Eps8"/>
    <property type="match status" value="1"/>
</dbReference>
<dbReference type="Gene3D" id="2.30.30.40">
    <property type="entry name" value="SH3 Domains"/>
    <property type="match status" value="1"/>
</dbReference>